<name>A0ABY1BNE8_9PSED</name>
<comment type="caution">
    <text evidence="2">The sequence shown here is derived from an EMBL/GenBank/DDBJ whole genome shotgun (WGS) entry which is preliminary data.</text>
</comment>
<dbReference type="Proteomes" id="UP000198512">
    <property type="component" value="Unassembled WGS sequence"/>
</dbReference>
<feature type="transmembrane region" description="Helical" evidence="1">
    <location>
        <begin position="12"/>
        <end position="30"/>
    </location>
</feature>
<organism evidence="2 3">
    <name type="scientific">Pseudomonas cuatrocienegasensis</name>
    <dbReference type="NCBI Taxonomy" id="543360"/>
    <lineage>
        <taxon>Bacteria</taxon>
        <taxon>Pseudomonadati</taxon>
        <taxon>Pseudomonadota</taxon>
        <taxon>Gammaproteobacteria</taxon>
        <taxon>Pseudomonadales</taxon>
        <taxon>Pseudomonadaceae</taxon>
        <taxon>Pseudomonas</taxon>
    </lineage>
</organism>
<dbReference type="InterPro" id="IPR018729">
    <property type="entry name" value="DUF2269_transmembrane"/>
</dbReference>
<dbReference type="RefSeq" id="WP_069520277.1">
    <property type="nucleotide sequence ID" value="NZ_FOFP01000019.1"/>
</dbReference>
<keyword evidence="3" id="KW-1185">Reference proteome</keyword>
<dbReference type="Pfam" id="PF10027">
    <property type="entry name" value="DUF2269"/>
    <property type="match status" value="1"/>
</dbReference>
<feature type="transmembrane region" description="Helical" evidence="1">
    <location>
        <begin position="123"/>
        <end position="142"/>
    </location>
</feature>
<evidence type="ECO:0000256" key="1">
    <source>
        <dbReference type="SAM" id="Phobius"/>
    </source>
</evidence>
<keyword evidence="1" id="KW-0812">Transmembrane</keyword>
<proteinExistence type="predicted"/>
<reference evidence="2 3" key="1">
    <citation type="submission" date="2016-10" db="EMBL/GenBank/DDBJ databases">
        <authorList>
            <person name="Varghese N."/>
            <person name="Submissions S."/>
        </authorList>
    </citation>
    <scope>NUCLEOTIDE SEQUENCE [LARGE SCALE GENOMIC DNA]</scope>
    <source>
        <strain evidence="2 3">CIP 109853</strain>
    </source>
</reference>
<evidence type="ECO:0000313" key="3">
    <source>
        <dbReference type="Proteomes" id="UP000198512"/>
    </source>
</evidence>
<accession>A0ABY1BNE8</accession>
<protein>
    <submittedName>
        <fullName evidence="2">Uncharacterized membrane protein</fullName>
    </submittedName>
</protein>
<feature type="transmembrane region" description="Helical" evidence="1">
    <location>
        <begin position="51"/>
        <end position="70"/>
    </location>
</feature>
<dbReference type="EMBL" id="FOFP01000019">
    <property type="protein sequence ID" value="SER25010.1"/>
    <property type="molecule type" value="Genomic_DNA"/>
</dbReference>
<keyword evidence="1" id="KW-1133">Transmembrane helix</keyword>
<gene>
    <name evidence="2" type="ORF">SAMN05216600_11932</name>
</gene>
<feature type="transmembrane region" description="Helical" evidence="1">
    <location>
        <begin position="82"/>
        <end position="102"/>
    </location>
</feature>
<evidence type="ECO:0000313" key="2">
    <source>
        <dbReference type="EMBL" id="SER25010.1"/>
    </source>
</evidence>
<keyword evidence="1" id="KW-0472">Membrane</keyword>
<sequence>MEHYPLLKMLHSIPAILLLVGILVHIFMLWKAARGGDAALLTRKLQRTRSISLPVLAVFALSLPLTGWWMVSLVGLPLSQTWLLVSSLLFVVLVPLTLLLAGRLAAWQAAGASVAASVPRLSAVYAGLIVVLVLVIMGLMGAKPA</sequence>